<name>A0ABP7CAJ8_9PSEU</name>
<organism evidence="2 3">
    <name type="scientific">Lentzea roselyniae</name>
    <dbReference type="NCBI Taxonomy" id="531940"/>
    <lineage>
        <taxon>Bacteria</taxon>
        <taxon>Bacillati</taxon>
        <taxon>Actinomycetota</taxon>
        <taxon>Actinomycetes</taxon>
        <taxon>Pseudonocardiales</taxon>
        <taxon>Pseudonocardiaceae</taxon>
        <taxon>Lentzea</taxon>
    </lineage>
</organism>
<dbReference type="Gene3D" id="3.40.366.10">
    <property type="entry name" value="Malonyl-Coenzyme A Acyl Carrier Protein, domain 2"/>
    <property type="match status" value="1"/>
</dbReference>
<dbReference type="InterPro" id="IPR016035">
    <property type="entry name" value="Acyl_Trfase/lysoPLipase"/>
</dbReference>
<evidence type="ECO:0000259" key="1">
    <source>
        <dbReference type="SMART" id="SM00827"/>
    </source>
</evidence>
<dbReference type="PANTHER" id="PTHR43074">
    <property type="entry name" value="OMEGA-3 POLYUNSATURATED FATTY ACID SYNTHASE PFAB-RELATED"/>
    <property type="match status" value="1"/>
</dbReference>
<dbReference type="PANTHER" id="PTHR43074:SF1">
    <property type="entry name" value="BETA-KETOACYL SYNTHASE FAMILY PROTEIN-RELATED"/>
    <property type="match status" value="1"/>
</dbReference>
<accession>A0ABP7CAJ8</accession>
<sequence length="709" mass="74767">MSEQSSVPRPGIVGMASCAGSGTSIDQALCDAGLEPSARDRCAVVTVAGSPADTSSALVEAVNLLRRGDTDAAVIADADVALVLATEGRQVYAFLDALCSDDVSDPDTTAASVRSTLDEGEVAAGEVEYVLVTPTDTPAVVLSGLARVWDACDIGTAHTVLDVLPPGTGMLSALLRAADALHHTYLPAVSQVVVPQGSSFYLPKGSRPWLRADPSRPRRAVVSDAAGTFAVLTGAAVRGEVVQVDWDRAGGAFLLPVTGTGPADLLAALAEVSAELRRGTHPAALADENRLRQGHLRVVLSAGSGDALAAEADSARQRLSECHPRGQTWSTPAGSFFTPRPIGAGGKVALIYPGVLTAYPTVGADLVRCFPALMPWLESTLGVVPETAHRHHRRIYERGNRPTCQEKSARLLADLLADAPAAVSIAAAFACVQTEAVAGLLGVPVHGTVGCSLGEINALFATGRWSLADDGRLQDEVTRLYLERLGGPMHAVRERWSVPPSVPDTDLWLSIVVFAETSVVRELVGQYDRVFLTQINTPAEAVIAGDPQQCRQLVAKLDRPAMPSATRYVMHCPLVDPADLAPLLTRPQAAPARAPQLFSMVSYDTLTTIDPARLAAALATRTVDFPRLIRAAYAQGYRYFLEVGPGGTCTRWIGEILANSPHLAETLDRVDTVTTRTLGGVLAQLISHGVVAQPPAPLMWWREPVASAV</sequence>
<gene>
    <name evidence="2" type="ORF">GCM10022267_83430</name>
</gene>
<dbReference type="Proteomes" id="UP001500711">
    <property type="component" value="Unassembled WGS sequence"/>
</dbReference>
<dbReference type="RefSeq" id="WP_346136510.1">
    <property type="nucleotide sequence ID" value="NZ_BAABBE010000045.1"/>
</dbReference>
<evidence type="ECO:0000313" key="2">
    <source>
        <dbReference type="EMBL" id="GAA3683920.1"/>
    </source>
</evidence>
<feature type="domain" description="Malonyl-CoA:ACP transacylase (MAT)" evidence="1">
    <location>
        <begin position="351"/>
        <end position="689"/>
    </location>
</feature>
<dbReference type="EMBL" id="BAABBE010000045">
    <property type="protein sequence ID" value="GAA3683920.1"/>
    <property type="molecule type" value="Genomic_DNA"/>
</dbReference>
<dbReference type="SMART" id="SM00827">
    <property type="entry name" value="PKS_AT"/>
    <property type="match status" value="1"/>
</dbReference>
<keyword evidence="3" id="KW-1185">Reference proteome</keyword>
<evidence type="ECO:0000313" key="3">
    <source>
        <dbReference type="Proteomes" id="UP001500711"/>
    </source>
</evidence>
<protein>
    <recommendedName>
        <fullName evidence="1">Malonyl-CoA:ACP transacylase (MAT) domain-containing protein</fullName>
    </recommendedName>
</protein>
<reference evidence="3" key="1">
    <citation type="journal article" date="2019" name="Int. J. Syst. Evol. Microbiol.">
        <title>The Global Catalogue of Microorganisms (GCM) 10K type strain sequencing project: providing services to taxonomists for standard genome sequencing and annotation.</title>
        <authorList>
            <consortium name="The Broad Institute Genomics Platform"/>
            <consortium name="The Broad Institute Genome Sequencing Center for Infectious Disease"/>
            <person name="Wu L."/>
            <person name="Ma J."/>
        </authorList>
    </citation>
    <scope>NUCLEOTIDE SEQUENCE [LARGE SCALE GENOMIC DNA]</scope>
    <source>
        <strain evidence="3">JCM 17494</strain>
    </source>
</reference>
<dbReference type="InterPro" id="IPR052568">
    <property type="entry name" value="PKS-FAS_Synthase"/>
</dbReference>
<dbReference type="InterPro" id="IPR014043">
    <property type="entry name" value="Acyl_transferase_dom"/>
</dbReference>
<dbReference type="Gene3D" id="3.30.70.250">
    <property type="entry name" value="Malonyl-CoA ACP transacylase, ACP-binding"/>
    <property type="match status" value="1"/>
</dbReference>
<dbReference type="InterPro" id="IPR001227">
    <property type="entry name" value="Ac_transferase_dom_sf"/>
</dbReference>
<dbReference type="SUPFAM" id="SSF52151">
    <property type="entry name" value="FabD/lysophospholipase-like"/>
    <property type="match status" value="1"/>
</dbReference>
<comment type="caution">
    <text evidence="2">The sequence shown here is derived from an EMBL/GenBank/DDBJ whole genome shotgun (WGS) entry which is preliminary data.</text>
</comment>
<proteinExistence type="predicted"/>